<dbReference type="Proteomes" id="UP000031184">
    <property type="component" value="Unassembled WGS sequence"/>
</dbReference>
<dbReference type="AlphaFoldDB" id="A0A0B4ERI3"/>
<protein>
    <submittedName>
        <fullName evidence="1">Uncharacterized protein</fullName>
    </submittedName>
</protein>
<gene>
    <name evidence="1" type="ORF">C095_05660</name>
</gene>
<comment type="caution">
    <text evidence="1">The sequence shown here is derived from an EMBL/GenBank/DDBJ whole genome shotgun (WGS) entry which is preliminary data.</text>
</comment>
<reference evidence="1 2" key="1">
    <citation type="submission" date="2013-08" db="EMBL/GenBank/DDBJ databases">
        <title>An opportunistic ruminal bacterium that causes liver abscesses in cattle.</title>
        <authorList>
            <person name="Benahmed F.H."/>
            <person name="Rasmussen M."/>
            <person name="Harbottle H."/>
            <person name="Soppet D."/>
            <person name="Nagaraja T.G."/>
            <person name="Davidson M."/>
        </authorList>
    </citation>
    <scope>NUCLEOTIDE SEQUENCE [LARGE SCALE GENOMIC DNA]</scope>
    <source>
        <strain evidence="1 2">B35</strain>
    </source>
</reference>
<evidence type="ECO:0000313" key="2">
    <source>
        <dbReference type="Proteomes" id="UP000031184"/>
    </source>
</evidence>
<proteinExistence type="predicted"/>
<dbReference type="PANTHER" id="PTHR43479">
    <property type="entry name" value="ACREF/ENVCD OPERON REPRESSOR-RELATED"/>
    <property type="match status" value="1"/>
</dbReference>
<dbReference type="EMBL" id="AUZI01000012">
    <property type="protein sequence ID" value="KID49635.1"/>
    <property type="molecule type" value="Genomic_DNA"/>
</dbReference>
<dbReference type="PANTHER" id="PTHR43479:SF11">
    <property type="entry name" value="ACREF_ENVCD OPERON REPRESSOR-RELATED"/>
    <property type="match status" value="1"/>
</dbReference>
<sequence length="87" mass="10684">MFCFLLQETSVRINAYFQNIEGNSIFERLTSFIKINLSLTKEEFPLIKVYREGQYKFLEYEKNLKLVYHEALEKVYQRPLDKYEHFF</sequence>
<organism evidence="1 2">
    <name type="scientific">Fusobacterium necrophorum subsp. funduliforme B35</name>
    <dbReference type="NCBI Taxonomy" id="1226633"/>
    <lineage>
        <taxon>Bacteria</taxon>
        <taxon>Fusobacteriati</taxon>
        <taxon>Fusobacteriota</taxon>
        <taxon>Fusobacteriia</taxon>
        <taxon>Fusobacteriales</taxon>
        <taxon>Fusobacteriaceae</taxon>
        <taxon>Fusobacterium</taxon>
    </lineage>
</organism>
<name>A0A0B4ERI3_9FUSO</name>
<accession>A0A0B4ERI3</accession>
<dbReference type="PATRIC" id="fig|1226633.4.peg.1145"/>
<dbReference type="InterPro" id="IPR050624">
    <property type="entry name" value="HTH-type_Tx_Regulator"/>
</dbReference>
<evidence type="ECO:0000313" key="1">
    <source>
        <dbReference type="EMBL" id="KID49635.1"/>
    </source>
</evidence>